<keyword evidence="8" id="KW-0472">Membrane</keyword>
<organism evidence="13 14">
    <name type="scientific">Tigriopus californicus</name>
    <name type="common">Marine copepod</name>
    <dbReference type="NCBI Taxonomy" id="6832"/>
    <lineage>
        <taxon>Eukaryota</taxon>
        <taxon>Metazoa</taxon>
        <taxon>Ecdysozoa</taxon>
        <taxon>Arthropoda</taxon>
        <taxon>Crustacea</taxon>
        <taxon>Multicrustacea</taxon>
        <taxon>Hexanauplia</taxon>
        <taxon>Copepoda</taxon>
        <taxon>Harpacticoida</taxon>
        <taxon>Harpacticidae</taxon>
        <taxon>Tigriopus</taxon>
    </lineage>
</organism>
<evidence type="ECO:0000256" key="12">
    <source>
        <dbReference type="RuleBase" id="RU363018"/>
    </source>
</evidence>
<evidence type="ECO:0000256" key="1">
    <source>
        <dbReference type="ARBA" id="ARBA00001946"/>
    </source>
</evidence>
<keyword evidence="7" id="KW-0460">Magnesium</keyword>
<dbReference type="InterPro" id="IPR001441">
    <property type="entry name" value="UPP_synth-like"/>
</dbReference>
<comment type="subcellular location">
    <subcellularLocation>
        <location evidence="2">Endoplasmic reticulum membrane</location>
        <topology evidence="2">Peripheral membrane protein</topology>
    </subcellularLocation>
</comment>
<dbReference type="GO" id="GO:0005789">
    <property type="term" value="C:endoplasmic reticulum membrane"/>
    <property type="evidence" value="ECO:0007669"/>
    <property type="project" value="UniProtKB-SubCell"/>
</dbReference>
<comment type="function">
    <text evidence="10">With NUS1, forms the dehydrodolichyl diphosphate synthase (DDS) complex, an essential component of the dolichol monophosphate (Dol-P) biosynthetic machinery. Adds multiple copies of isopentenyl pyrophosphate (IPP) to farnesyl pyrophosphate (FPP) to produce dehydrodolichyl diphosphate (Dedol-PP), a precursor of dolichol which is utilized as a sugar carrier in protein glycosylation in the endoplasmic reticulum (ER).</text>
</comment>
<keyword evidence="6" id="KW-0256">Endoplasmic reticulum</keyword>
<evidence type="ECO:0000256" key="7">
    <source>
        <dbReference type="ARBA" id="ARBA00022842"/>
    </source>
</evidence>
<dbReference type="OrthoDB" id="4173905at2759"/>
<dbReference type="PANTHER" id="PTHR10291:SF43">
    <property type="entry name" value="DEHYDRODOLICHYL DIPHOSPHATE SYNTHASE COMPLEX SUBUNIT DHDDS"/>
    <property type="match status" value="1"/>
</dbReference>
<dbReference type="OMA" id="FDRRDLW"/>
<accession>A0A553PC17</accession>
<evidence type="ECO:0000256" key="3">
    <source>
        <dbReference type="ARBA" id="ARBA00004922"/>
    </source>
</evidence>
<dbReference type="STRING" id="6832.A0A553PC17"/>
<dbReference type="PROSITE" id="PS01066">
    <property type="entry name" value="UPP_SYNTHASE"/>
    <property type="match status" value="1"/>
</dbReference>
<proteinExistence type="inferred from homology"/>
<dbReference type="PANTHER" id="PTHR10291">
    <property type="entry name" value="DEHYDRODOLICHYL DIPHOSPHATE SYNTHASE FAMILY MEMBER"/>
    <property type="match status" value="1"/>
</dbReference>
<evidence type="ECO:0000313" key="13">
    <source>
        <dbReference type="EMBL" id="TRY75224.1"/>
    </source>
</evidence>
<sequence>MSWVPDKKVSYSLWESLALRLLRFGVVPKHVAFIMDGNRRFARVNQLEKIQGYVQGFDKLAETLQWCHDLGIKEVTVYAFSIENFKRPQNEVDGLLDLARDKFRRLLQEQDRLREHGIRVRVIGNITLLPDDLKDLIDQAEKATETNEERILNVAFSYTSREEIAQAVRKCAQGVEEGRILAEDITEDLIERCLYTNISRTVDLLIRTSGEVRLSDFLLWQSSYSVIHFEPVLWPDFSFKHLLAGVFHFQRHQRQIQSVLDRHEDGKGADLNVKSVERVKHFLAHLEQNRGHRS</sequence>
<comment type="similarity">
    <text evidence="4 12">Belongs to the UPP synthase family.</text>
</comment>
<comment type="caution">
    <text evidence="13">The sequence shown here is derived from an EMBL/GenBank/DDBJ whole genome shotgun (WGS) entry which is preliminary data.</text>
</comment>
<evidence type="ECO:0000256" key="9">
    <source>
        <dbReference type="ARBA" id="ARBA00047353"/>
    </source>
</evidence>
<dbReference type="EC" id="2.5.1.-" evidence="12"/>
<dbReference type="Proteomes" id="UP000318571">
    <property type="component" value="Chromosome 2"/>
</dbReference>
<gene>
    <name evidence="13" type="ORF">TCAL_01317</name>
</gene>
<dbReference type="InterPro" id="IPR036424">
    <property type="entry name" value="UPP_synth-like_sf"/>
</dbReference>
<evidence type="ECO:0000256" key="6">
    <source>
        <dbReference type="ARBA" id="ARBA00022824"/>
    </source>
</evidence>
<protein>
    <recommendedName>
        <fullName evidence="12">Alkyl transferase</fullName>
        <ecNumber evidence="12">2.5.1.-</ecNumber>
    </recommendedName>
</protein>
<comment type="pathway">
    <text evidence="3">Protein modification; protein glycosylation.</text>
</comment>
<dbReference type="CDD" id="cd00475">
    <property type="entry name" value="Cis_IPPS"/>
    <property type="match status" value="1"/>
</dbReference>
<dbReference type="EMBL" id="VCGU01000005">
    <property type="protein sequence ID" value="TRY75224.1"/>
    <property type="molecule type" value="Genomic_DNA"/>
</dbReference>
<comment type="subunit">
    <text evidence="11">Forms an active dehydrodolichyl diphosphate synthase complex with NUS1.</text>
</comment>
<dbReference type="NCBIfam" id="TIGR00055">
    <property type="entry name" value="uppS"/>
    <property type="match status" value="1"/>
</dbReference>
<evidence type="ECO:0000256" key="2">
    <source>
        <dbReference type="ARBA" id="ARBA00004406"/>
    </source>
</evidence>
<keyword evidence="5 12" id="KW-0808">Transferase</keyword>
<evidence type="ECO:0000256" key="11">
    <source>
        <dbReference type="ARBA" id="ARBA00064670"/>
    </source>
</evidence>
<evidence type="ECO:0000313" key="14">
    <source>
        <dbReference type="Proteomes" id="UP000318571"/>
    </source>
</evidence>
<dbReference type="SUPFAM" id="SSF64005">
    <property type="entry name" value="Undecaprenyl diphosphate synthase"/>
    <property type="match status" value="1"/>
</dbReference>
<evidence type="ECO:0000256" key="5">
    <source>
        <dbReference type="ARBA" id="ARBA00022679"/>
    </source>
</evidence>
<dbReference type="HAMAP" id="MF_01139">
    <property type="entry name" value="ISPT"/>
    <property type="match status" value="1"/>
</dbReference>
<keyword evidence="14" id="KW-1185">Reference proteome</keyword>
<evidence type="ECO:0000256" key="10">
    <source>
        <dbReference type="ARBA" id="ARBA00058504"/>
    </source>
</evidence>
<dbReference type="Pfam" id="PF01255">
    <property type="entry name" value="Prenyltransf"/>
    <property type="match status" value="1"/>
</dbReference>
<dbReference type="GO" id="GO:0045547">
    <property type="term" value="F:ditrans,polycis-polyprenyl diphosphate synthase [(2E,6E)-farnesyl diphosphate specific] activity"/>
    <property type="evidence" value="ECO:0007669"/>
    <property type="project" value="UniProtKB-EC"/>
</dbReference>
<dbReference type="GO" id="GO:1904423">
    <property type="term" value="C:dehydrodolichyl diphosphate synthase complex"/>
    <property type="evidence" value="ECO:0007669"/>
    <property type="project" value="TreeGrafter"/>
</dbReference>
<dbReference type="Gene3D" id="3.40.1180.10">
    <property type="entry name" value="Decaprenyl diphosphate synthase-like"/>
    <property type="match status" value="1"/>
</dbReference>
<evidence type="ECO:0000256" key="8">
    <source>
        <dbReference type="ARBA" id="ARBA00023136"/>
    </source>
</evidence>
<comment type="cofactor">
    <cofactor evidence="1">
        <name>Mg(2+)</name>
        <dbReference type="ChEBI" id="CHEBI:18420"/>
    </cofactor>
</comment>
<comment type="catalytic activity">
    <reaction evidence="9">
        <text>n isopentenyl diphosphate + (2E,6E)-farnesyl diphosphate = a di-trans,poly-cis-polyprenyl diphosphate + n diphosphate</text>
        <dbReference type="Rhea" id="RHEA:53008"/>
        <dbReference type="Rhea" id="RHEA-COMP:19494"/>
        <dbReference type="ChEBI" id="CHEBI:33019"/>
        <dbReference type="ChEBI" id="CHEBI:128769"/>
        <dbReference type="ChEBI" id="CHEBI:136960"/>
        <dbReference type="ChEBI" id="CHEBI:175763"/>
        <dbReference type="EC" id="2.5.1.87"/>
    </reaction>
</comment>
<dbReference type="GO" id="GO:0016094">
    <property type="term" value="P:polyprenol biosynthetic process"/>
    <property type="evidence" value="ECO:0007669"/>
    <property type="project" value="TreeGrafter"/>
</dbReference>
<reference evidence="13 14" key="1">
    <citation type="journal article" date="2018" name="Nat. Ecol. Evol.">
        <title>Genomic signatures of mitonuclear coevolution across populations of Tigriopus californicus.</title>
        <authorList>
            <person name="Barreto F.S."/>
            <person name="Watson E.T."/>
            <person name="Lima T.G."/>
            <person name="Willett C.S."/>
            <person name="Edmands S."/>
            <person name="Li W."/>
            <person name="Burton R.S."/>
        </authorList>
    </citation>
    <scope>NUCLEOTIDE SEQUENCE [LARGE SCALE GENOMIC DNA]</scope>
    <source>
        <strain evidence="13 14">San Diego</strain>
    </source>
</reference>
<evidence type="ECO:0000256" key="4">
    <source>
        <dbReference type="ARBA" id="ARBA00005432"/>
    </source>
</evidence>
<dbReference type="FunFam" id="3.40.1180.10:FF:000002">
    <property type="entry name" value="Alkyl transferase"/>
    <property type="match status" value="1"/>
</dbReference>
<dbReference type="InterPro" id="IPR018520">
    <property type="entry name" value="UPP_synth-like_CS"/>
</dbReference>
<name>A0A553PC17_TIGCA</name>
<dbReference type="AlphaFoldDB" id="A0A553PC17"/>